<dbReference type="EMBL" id="ML996714">
    <property type="protein sequence ID" value="KAF2395533.1"/>
    <property type="molecule type" value="Genomic_DNA"/>
</dbReference>
<evidence type="ECO:0000256" key="1">
    <source>
        <dbReference type="SAM" id="MobiDB-lite"/>
    </source>
</evidence>
<dbReference type="AlphaFoldDB" id="A0A6G1HHJ4"/>
<dbReference type="OrthoDB" id="5130989at2759"/>
<evidence type="ECO:0000313" key="3">
    <source>
        <dbReference type="Proteomes" id="UP000799640"/>
    </source>
</evidence>
<sequence>MSRLQIDDKAGDDTAERSDGNARSSDLSVENTDGDEEADTSASRPESGPAAAFPAGPASRKDQDVIAASPNIRSKRIVSTLRFRVEAGTSAPYAIYSDILSVPSRLYAALFPSPYRSHISLVPRTIQRLSSTTTLFVWHCTFHPGFSRRFIRAGVSVWFTAPDDDDGTKVRVLRYAPRHVLGAYSTEDTSFALHLDLPVQMPAGPVGGGVKPGIAWSSATQRRHAFAVSGSARGVPPGGVVWTLEENASGQSGLPSEVVLGVEVEHEEVGVGEERVWFEAEMDGWTVRGGTRRWQHHLQLKAEPRCARRNMGEKVEIGDEGVKGLFKGWTGEVEVAVGEEWTTPIVPTRFKAS</sequence>
<name>A0A6G1HHJ4_9PEZI</name>
<keyword evidence="3" id="KW-1185">Reference proteome</keyword>
<dbReference type="Proteomes" id="UP000799640">
    <property type="component" value="Unassembled WGS sequence"/>
</dbReference>
<feature type="compositionally biased region" description="Low complexity" evidence="1">
    <location>
        <begin position="48"/>
        <end position="58"/>
    </location>
</feature>
<reference evidence="2" key="1">
    <citation type="journal article" date="2020" name="Stud. Mycol.">
        <title>101 Dothideomycetes genomes: a test case for predicting lifestyles and emergence of pathogens.</title>
        <authorList>
            <person name="Haridas S."/>
            <person name="Albert R."/>
            <person name="Binder M."/>
            <person name="Bloem J."/>
            <person name="Labutti K."/>
            <person name="Salamov A."/>
            <person name="Andreopoulos B."/>
            <person name="Baker S."/>
            <person name="Barry K."/>
            <person name="Bills G."/>
            <person name="Bluhm B."/>
            <person name="Cannon C."/>
            <person name="Castanera R."/>
            <person name="Culley D."/>
            <person name="Daum C."/>
            <person name="Ezra D."/>
            <person name="Gonzalez J."/>
            <person name="Henrissat B."/>
            <person name="Kuo A."/>
            <person name="Liang C."/>
            <person name="Lipzen A."/>
            <person name="Lutzoni F."/>
            <person name="Magnuson J."/>
            <person name="Mondo S."/>
            <person name="Nolan M."/>
            <person name="Ohm R."/>
            <person name="Pangilinan J."/>
            <person name="Park H.-J."/>
            <person name="Ramirez L."/>
            <person name="Alfaro M."/>
            <person name="Sun H."/>
            <person name="Tritt A."/>
            <person name="Yoshinaga Y."/>
            <person name="Zwiers L.-H."/>
            <person name="Turgeon B."/>
            <person name="Goodwin S."/>
            <person name="Spatafora J."/>
            <person name="Crous P."/>
            <person name="Grigoriev I."/>
        </authorList>
    </citation>
    <scope>NUCLEOTIDE SEQUENCE</scope>
    <source>
        <strain evidence="2">CBS 262.69</strain>
    </source>
</reference>
<protein>
    <submittedName>
        <fullName evidence="2">Uncharacterized protein</fullName>
    </submittedName>
</protein>
<feature type="region of interest" description="Disordered" evidence="1">
    <location>
        <begin position="1"/>
        <end position="66"/>
    </location>
</feature>
<feature type="compositionally biased region" description="Basic and acidic residues" evidence="1">
    <location>
        <begin position="1"/>
        <end position="20"/>
    </location>
</feature>
<proteinExistence type="predicted"/>
<organism evidence="2 3">
    <name type="scientific">Trichodelitschia bisporula</name>
    <dbReference type="NCBI Taxonomy" id="703511"/>
    <lineage>
        <taxon>Eukaryota</taxon>
        <taxon>Fungi</taxon>
        <taxon>Dikarya</taxon>
        <taxon>Ascomycota</taxon>
        <taxon>Pezizomycotina</taxon>
        <taxon>Dothideomycetes</taxon>
        <taxon>Dothideomycetes incertae sedis</taxon>
        <taxon>Phaeotrichales</taxon>
        <taxon>Phaeotrichaceae</taxon>
        <taxon>Trichodelitschia</taxon>
    </lineage>
</organism>
<accession>A0A6G1HHJ4</accession>
<feature type="compositionally biased region" description="Polar residues" evidence="1">
    <location>
        <begin position="21"/>
        <end position="31"/>
    </location>
</feature>
<evidence type="ECO:0000313" key="2">
    <source>
        <dbReference type="EMBL" id="KAF2395533.1"/>
    </source>
</evidence>
<gene>
    <name evidence="2" type="ORF">EJ06DRAFT_534884</name>
</gene>